<name>A0A1M4VSF4_9FIRM</name>
<dbReference type="RefSeq" id="WP_073236590.1">
    <property type="nucleotide sequence ID" value="NZ_FQUY01000005.1"/>
</dbReference>
<dbReference type="InterPro" id="IPR010095">
    <property type="entry name" value="Cas12f1-like_TNB"/>
</dbReference>
<dbReference type="Proteomes" id="UP000184148">
    <property type="component" value="Unassembled WGS sequence"/>
</dbReference>
<dbReference type="OrthoDB" id="7375452at2"/>
<keyword evidence="2" id="KW-0175">Coiled coil</keyword>
<dbReference type="AlphaFoldDB" id="A0A1M4VSF4"/>
<evidence type="ECO:0000256" key="2">
    <source>
        <dbReference type="SAM" id="Coils"/>
    </source>
</evidence>
<organism evidence="3 4">
    <name type="scientific">Desulforamulus putei DSM 12395</name>
    <dbReference type="NCBI Taxonomy" id="1121429"/>
    <lineage>
        <taxon>Bacteria</taxon>
        <taxon>Bacillati</taxon>
        <taxon>Bacillota</taxon>
        <taxon>Clostridia</taxon>
        <taxon>Eubacteriales</taxon>
        <taxon>Peptococcaceae</taxon>
        <taxon>Desulforamulus</taxon>
    </lineage>
</organism>
<dbReference type="STRING" id="1121429.SAMN02745133_00974"/>
<protein>
    <submittedName>
        <fullName evidence="3">Transposase, IS605 OrfB family, central region</fullName>
    </submittedName>
</protein>
<sequence length="481" mass="55177">MKTTVMGIILELTETQQAYLDNLMARYCAAVRWSFKRLLEGRGIQDIRQSVQVKFNLNSRQANDAVYDAQSTIKSQHELVKLHYANTLAKVEFTQKRIAKAKSSRKKANLQKRLEKEQRKLSYWQKHLEAKTFPAVVFGGKKLFLERCKGNITRKEWQEARNNRYLSRGDKTKGGNLNTRLYEVDGQIYLDIAAEQVQTEKSVRYNRITAPVYLAHKPSKKTGKINGRNYRQMVVDYLKTGAAYQVEIIRKDGRYYIHVTIEEDIPVPYHAHSVVGVDSNPDGLGVALVDYLGQYRGSQWLRQGEWTYARSNRRDNLIGETVKKVVALVKETGSALVIEDLKFKHDKSVTAKFNRMSHGFVWSKFLADAERRALREGVPVFKVKPAFTSVIGILKYQHQYGLSNHQAAALVIARRGLGHVSERVPKLLVDRFIKAKEGFSKINNWQQWSAIKKAILKHLKKKGVNSLVSWHVHRKELLGVG</sequence>
<keyword evidence="4" id="KW-1185">Reference proteome</keyword>
<evidence type="ECO:0000313" key="4">
    <source>
        <dbReference type="Proteomes" id="UP000184148"/>
    </source>
</evidence>
<dbReference type="EMBL" id="FQUY01000005">
    <property type="protein sequence ID" value="SHE71742.1"/>
    <property type="molecule type" value="Genomic_DNA"/>
</dbReference>
<feature type="coiled-coil region" evidence="2">
    <location>
        <begin position="100"/>
        <end position="127"/>
    </location>
</feature>
<accession>A0A1M4VSF4</accession>
<dbReference type="NCBIfam" id="TIGR01766">
    <property type="entry name" value="IS200/IS605 family accessory protein TnpB-like domain"/>
    <property type="match status" value="1"/>
</dbReference>
<evidence type="ECO:0000313" key="3">
    <source>
        <dbReference type="EMBL" id="SHE71742.1"/>
    </source>
</evidence>
<proteinExistence type="predicted"/>
<reference evidence="4" key="1">
    <citation type="submission" date="2016-11" db="EMBL/GenBank/DDBJ databases">
        <authorList>
            <person name="Varghese N."/>
            <person name="Submissions S."/>
        </authorList>
    </citation>
    <scope>NUCLEOTIDE SEQUENCE [LARGE SCALE GENOMIC DNA]</scope>
    <source>
        <strain evidence="4">DSM 12395</strain>
    </source>
</reference>
<keyword evidence="1" id="KW-0238">DNA-binding</keyword>
<dbReference type="GO" id="GO:0003677">
    <property type="term" value="F:DNA binding"/>
    <property type="evidence" value="ECO:0007669"/>
    <property type="project" value="UniProtKB-KW"/>
</dbReference>
<gene>
    <name evidence="3" type="ORF">SAMN02745133_00974</name>
</gene>
<evidence type="ECO:0000256" key="1">
    <source>
        <dbReference type="ARBA" id="ARBA00023125"/>
    </source>
</evidence>